<dbReference type="Proteomes" id="UP000053097">
    <property type="component" value="Unassembled WGS sequence"/>
</dbReference>
<dbReference type="AlphaFoldDB" id="A0A026W5K5"/>
<dbReference type="PANTHER" id="PTHR33053:SF9">
    <property type="entry name" value="AGAP000105-PA"/>
    <property type="match status" value="1"/>
</dbReference>
<sequence>IFLQLNCDGASISTSSTSQFRPLLVAIEADFYSEPFLVGIFHGYSKPKDVNTFLLPFVNDIENIAKNGINVNGSNYCYPQYNIKNRVKHSPKPLEQVINRTLEINSLPISKYYERKYPIIHQSKKTLDISKVEYNGFIISQKTNDNCCLLSNSTVLIVKKFFIKNNVLYIRGNKVLRYKSFFTIPCDSKKLNIFMIDNSVESVTVEAETVTRKCFCIPLDNNCSVVIPLLHTEYEKTY</sequence>
<accession>A0A026W5K5</accession>
<feature type="non-terminal residue" evidence="1">
    <location>
        <position position="1"/>
    </location>
</feature>
<organism evidence="1 2">
    <name type="scientific">Ooceraea biroi</name>
    <name type="common">Clonal raider ant</name>
    <name type="synonym">Cerapachys biroi</name>
    <dbReference type="NCBI Taxonomy" id="2015173"/>
    <lineage>
        <taxon>Eukaryota</taxon>
        <taxon>Metazoa</taxon>
        <taxon>Ecdysozoa</taxon>
        <taxon>Arthropoda</taxon>
        <taxon>Hexapoda</taxon>
        <taxon>Insecta</taxon>
        <taxon>Pterygota</taxon>
        <taxon>Neoptera</taxon>
        <taxon>Endopterygota</taxon>
        <taxon>Hymenoptera</taxon>
        <taxon>Apocrita</taxon>
        <taxon>Aculeata</taxon>
        <taxon>Formicoidea</taxon>
        <taxon>Formicidae</taxon>
        <taxon>Dorylinae</taxon>
        <taxon>Ooceraea</taxon>
    </lineage>
</organism>
<reference evidence="1 2" key="1">
    <citation type="journal article" date="2014" name="Curr. Biol.">
        <title>The genome of the clonal raider ant Cerapachys biroi.</title>
        <authorList>
            <person name="Oxley P.R."/>
            <person name="Ji L."/>
            <person name="Fetter-Pruneda I."/>
            <person name="McKenzie S.K."/>
            <person name="Li C."/>
            <person name="Hu H."/>
            <person name="Zhang G."/>
            <person name="Kronauer D.J."/>
        </authorList>
    </citation>
    <scope>NUCLEOTIDE SEQUENCE [LARGE SCALE GENOMIC DNA]</scope>
</reference>
<proteinExistence type="predicted"/>
<keyword evidence="2" id="KW-1185">Reference proteome</keyword>
<dbReference type="EMBL" id="KK107398">
    <property type="protein sequence ID" value="EZA51355.1"/>
    <property type="molecule type" value="Genomic_DNA"/>
</dbReference>
<evidence type="ECO:0000313" key="2">
    <source>
        <dbReference type="Proteomes" id="UP000053097"/>
    </source>
</evidence>
<evidence type="ECO:0000313" key="1">
    <source>
        <dbReference type="EMBL" id="EZA51355.1"/>
    </source>
</evidence>
<name>A0A026W5K5_OOCBI</name>
<gene>
    <name evidence="1" type="ORF">X777_10004</name>
</gene>
<dbReference type="PANTHER" id="PTHR33053">
    <property type="entry name" value="PROTEIN, PUTATIVE-RELATED"/>
    <property type="match status" value="1"/>
</dbReference>
<protein>
    <submittedName>
        <fullName evidence="1">Uncharacterized protein</fullName>
    </submittedName>
</protein>